<keyword evidence="4" id="KW-1185">Reference proteome</keyword>
<keyword evidence="2" id="KW-0812">Transmembrane</keyword>
<feature type="transmembrane region" description="Helical" evidence="2">
    <location>
        <begin position="69"/>
        <end position="89"/>
    </location>
</feature>
<gene>
    <name evidence="3" type="ORF">RHODO2019_03390</name>
</gene>
<feature type="region of interest" description="Disordered" evidence="1">
    <location>
        <begin position="1"/>
        <end position="22"/>
    </location>
</feature>
<feature type="transmembrane region" description="Helical" evidence="2">
    <location>
        <begin position="121"/>
        <end position="145"/>
    </location>
</feature>
<dbReference type="Proteomes" id="UP001164965">
    <property type="component" value="Chromosome"/>
</dbReference>
<protein>
    <submittedName>
        <fullName evidence="3">DUF4383 domain-containing protein</fullName>
    </submittedName>
</protein>
<name>A0ABY6P2M0_9NOCA</name>
<feature type="transmembrane region" description="Helical" evidence="2">
    <location>
        <begin position="96"/>
        <end position="115"/>
    </location>
</feature>
<sequence length="228" mass="23539">MPTDHHRTSPRPVSPRPTSRRHGRLATLHRLAAAVAALVLATFGVLGLVDRLGLLETAGTPVLGLTSNGLLSVVSLVVAAVLLTAAAVGGPTASTVTASVGVAFLVSGLANLALLDTAANLLAFTIPNVLFSLVAGVLLLTAGLYGRASGALPADNPYRRARALRHPGPGTEVGPDMPTGAELDRLSAMEIRVSDGHGTPAEQAQVCEDLRRRAQAAHDRAWELAARR</sequence>
<evidence type="ECO:0000313" key="3">
    <source>
        <dbReference type="EMBL" id="UZJ25526.1"/>
    </source>
</evidence>
<reference evidence="3" key="1">
    <citation type="submission" date="2022-10" db="EMBL/GenBank/DDBJ databases">
        <title>Rhodococcus sp.75.</title>
        <authorList>
            <person name="Sun M."/>
        </authorList>
    </citation>
    <scope>NUCLEOTIDE SEQUENCE</scope>
    <source>
        <strain evidence="3">75</strain>
    </source>
</reference>
<accession>A0ABY6P2M0</accession>
<organism evidence="3 4">
    <name type="scientific">Rhodococcus antarcticus</name>
    <dbReference type="NCBI Taxonomy" id="2987751"/>
    <lineage>
        <taxon>Bacteria</taxon>
        <taxon>Bacillati</taxon>
        <taxon>Actinomycetota</taxon>
        <taxon>Actinomycetes</taxon>
        <taxon>Mycobacteriales</taxon>
        <taxon>Nocardiaceae</taxon>
        <taxon>Rhodococcus</taxon>
    </lineage>
</organism>
<keyword evidence="2" id="KW-1133">Transmembrane helix</keyword>
<keyword evidence="2" id="KW-0472">Membrane</keyword>
<proteinExistence type="predicted"/>
<feature type="transmembrane region" description="Helical" evidence="2">
    <location>
        <begin position="28"/>
        <end position="49"/>
    </location>
</feature>
<evidence type="ECO:0000256" key="1">
    <source>
        <dbReference type="SAM" id="MobiDB-lite"/>
    </source>
</evidence>
<dbReference type="Pfam" id="PF14325">
    <property type="entry name" value="DUF4383"/>
    <property type="match status" value="1"/>
</dbReference>
<evidence type="ECO:0000313" key="4">
    <source>
        <dbReference type="Proteomes" id="UP001164965"/>
    </source>
</evidence>
<evidence type="ECO:0000256" key="2">
    <source>
        <dbReference type="SAM" id="Phobius"/>
    </source>
</evidence>
<dbReference type="RefSeq" id="WP_265383630.1">
    <property type="nucleotide sequence ID" value="NZ_CP110615.1"/>
</dbReference>
<dbReference type="EMBL" id="CP110615">
    <property type="protein sequence ID" value="UZJ25526.1"/>
    <property type="molecule type" value="Genomic_DNA"/>
</dbReference>